<geneLocation type="mitochondrion" evidence="7"/>
<dbReference type="EMBL" id="CDSF01000001">
    <property type="protein sequence ID" value="CEO94264.1"/>
    <property type="molecule type" value="Genomic_DNA"/>
</dbReference>
<dbReference type="STRING" id="37360.A0A0G4IGH0"/>
<evidence type="ECO:0000256" key="2">
    <source>
        <dbReference type="ARBA" id="ARBA00022801"/>
    </source>
</evidence>
<dbReference type="GO" id="GO:0004725">
    <property type="term" value="F:protein tyrosine phosphatase activity"/>
    <property type="evidence" value="ECO:0007669"/>
    <property type="project" value="InterPro"/>
</dbReference>
<dbReference type="Gene3D" id="3.40.50.2300">
    <property type="match status" value="1"/>
</dbReference>
<accession>A0A0G4IGH0</accession>
<evidence type="ECO:0000256" key="3">
    <source>
        <dbReference type="ARBA" id="ARBA00022912"/>
    </source>
</evidence>
<dbReference type="Proteomes" id="UP000290189">
    <property type="component" value="Unassembled WGS sequence"/>
</dbReference>
<evidence type="ECO:0000259" key="5">
    <source>
        <dbReference type="SMART" id="SM00226"/>
    </source>
</evidence>
<dbReference type="InterPro" id="IPR017867">
    <property type="entry name" value="Tyr_phospatase_low_mol_wt"/>
</dbReference>
<dbReference type="InterPro" id="IPR023485">
    <property type="entry name" value="Ptyr_pPase"/>
</dbReference>
<evidence type="ECO:0000313" key="8">
    <source>
        <dbReference type="Proteomes" id="UP000039324"/>
    </source>
</evidence>
<feature type="domain" description="Phosphotyrosine protein phosphatase I" evidence="5">
    <location>
        <begin position="9"/>
        <end position="163"/>
    </location>
</feature>
<evidence type="ECO:0000313" key="9">
    <source>
        <dbReference type="Proteomes" id="UP000290189"/>
    </source>
</evidence>
<dbReference type="EMBL" id="OVEO01000006">
    <property type="protein sequence ID" value="SPQ96624.1"/>
    <property type="molecule type" value="Genomic_DNA"/>
</dbReference>
<evidence type="ECO:0000313" key="6">
    <source>
        <dbReference type="EMBL" id="CEO94264.1"/>
    </source>
</evidence>
<dbReference type="SMART" id="SM00226">
    <property type="entry name" value="LMWPc"/>
    <property type="match status" value="1"/>
</dbReference>
<dbReference type="OMA" id="VCHGNIC"/>
<reference evidence="7 9" key="2">
    <citation type="submission" date="2018-03" db="EMBL/GenBank/DDBJ databases">
        <authorList>
            <person name="Fogelqvist J."/>
        </authorList>
    </citation>
    <scope>NUCLEOTIDE SEQUENCE [LARGE SCALE GENOMIC DNA]</scope>
</reference>
<organism evidence="6 8">
    <name type="scientific">Plasmodiophora brassicae</name>
    <name type="common">Clubroot disease agent</name>
    <dbReference type="NCBI Taxonomy" id="37360"/>
    <lineage>
        <taxon>Eukaryota</taxon>
        <taxon>Sar</taxon>
        <taxon>Rhizaria</taxon>
        <taxon>Endomyxa</taxon>
        <taxon>Phytomyxea</taxon>
        <taxon>Plasmodiophorida</taxon>
        <taxon>Plasmodiophoridae</taxon>
        <taxon>Plasmodiophora</taxon>
    </lineage>
</organism>
<protein>
    <recommendedName>
        <fullName evidence="5">Phosphotyrosine protein phosphatase I domain-containing protein</fullName>
    </recommendedName>
</protein>
<dbReference type="AlphaFoldDB" id="A0A0G4IGH0"/>
<dbReference type="OrthoDB" id="3388at2759"/>
<evidence type="ECO:0000256" key="1">
    <source>
        <dbReference type="ARBA" id="ARBA00011063"/>
    </source>
</evidence>
<dbReference type="PANTHER" id="PTHR11717">
    <property type="entry name" value="LOW MOLECULAR WEIGHT PROTEIN TYROSINE PHOSPHATASE"/>
    <property type="match status" value="1"/>
</dbReference>
<keyword evidence="2" id="KW-0378">Hydrolase</keyword>
<dbReference type="PRINTS" id="PR00719">
    <property type="entry name" value="LMWPTPASE"/>
</dbReference>
<evidence type="ECO:0000313" key="7">
    <source>
        <dbReference type="EMBL" id="SPQ96624.1"/>
    </source>
</evidence>
<sequence>MASSNPPKAAILFVCLGNICRSPLAHGIAEETVRRRAVSDRVRIDSCGTSAYHVGESPDARSIATARSHGIVISQQTCRQLCSHDFYEFTHIVAMDRDNLSDIKRRCPTNSSRRIANLHLFSEFIPKHSYTTADVPDPYYGGDSGFENVFTMLSDGMDPLIDYVASEAN</sequence>
<evidence type="ECO:0000256" key="4">
    <source>
        <dbReference type="PIRSR" id="PIRSR617867-1"/>
    </source>
</evidence>
<dbReference type="InterPro" id="IPR036196">
    <property type="entry name" value="Ptyr_pPase_sf"/>
</dbReference>
<dbReference type="PANTHER" id="PTHR11717:SF7">
    <property type="entry name" value="LOW MOLECULAR WEIGHT PHOSPHOTYROSINE PROTEIN PHOSPHATASE"/>
    <property type="match status" value="1"/>
</dbReference>
<proteinExistence type="inferred from homology"/>
<feature type="active site" description="Nucleophile" evidence="4">
    <location>
        <position position="15"/>
    </location>
</feature>
<dbReference type="Proteomes" id="UP000039324">
    <property type="component" value="Unassembled WGS sequence"/>
</dbReference>
<dbReference type="SUPFAM" id="SSF52788">
    <property type="entry name" value="Phosphotyrosine protein phosphatases I"/>
    <property type="match status" value="1"/>
</dbReference>
<dbReference type="Pfam" id="PF01451">
    <property type="entry name" value="LMWPc"/>
    <property type="match status" value="1"/>
</dbReference>
<comment type="similarity">
    <text evidence="1">Belongs to the low molecular weight phosphotyrosine protein phosphatase family.</text>
</comment>
<keyword evidence="3" id="KW-0904">Protein phosphatase</keyword>
<reference evidence="6 8" key="1">
    <citation type="submission" date="2015-02" db="EMBL/GenBank/DDBJ databases">
        <authorList>
            <person name="Chooi Y.-H."/>
        </authorList>
    </citation>
    <scope>NUCLEOTIDE SEQUENCE [LARGE SCALE GENOMIC DNA]</scope>
    <source>
        <strain evidence="6">E3</strain>
    </source>
</reference>
<dbReference type="InterPro" id="IPR050438">
    <property type="entry name" value="LMW_PTPase"/>
</dbReference>
<feature type="active site" description="Proton donor" evidence="4">
    <location>
        <position position="137"/>
    </location>
</feature>
<gene>
    <name evidence="6" type="ORF">PBRA_000049</name>
    <name evidence="7" type="ORF">PLBR_LOCUS3839</name>
</gene>
<feature type="active site" evidence="4">
    <location>
        <position position="21"/>
    </location>
</feature>
<keyword evidence="7" id="KW-0496">Mitochondrion</keyword>
<name>A0A0G4IGH0_PLABS</name>
<keyword evidence="8" id="KW-1185">Reference proteome</keyword>
<dbReference type="CDD" id="cd16343">
    <property type="entry name" value="LMWPTP"/>
    <property type="match status" value="1"/>
</dbReference>